<sequence>MLLQQSDSSKTQEFTDFQTVVKNAASQNSSEIIYGGVAESSNSKNPQKSLVVFVKSSNSNPVKADW</sequence>
<gene>
    <name evidence="1" type="ORF">NCTC10124_00616</name>
</gene>
<evidence type="ECO:0000313" key="2">
    <source>
        <dbReference type="Proteomes" id="UP000259328"/>
    </source>
</evidence>
<accession>A0A3B0P8L6</accession>
<protein>
    <submittedName>
        <fullName evidence="1">Uncharacterized protein</fullName>
    </submittedName>
</protein>
<organism evidence="1 2">
    <name type="scientific">Mycoplasmopsis synoviae</name>
    <name type="common">Mycoplasma synoviae</name>
    <dbReference type="NCBI Taxonomy" id="2109"/>
    <lineage>
        <taxon>Bacteria</taxon>
        <taxon>Bacillati</taxon>
        <taxon>Mycoplasmatota</taxon>
        <taxon>Mycoplasmoidales</taxon>
        <taxon>Metamycoplasmataceae</taxon>
        <taxon>Mycoplasmopsis</taxon>
    </lineage>
</organism>
<dbReference type="Proteomes" id="UP000259328">
    <property type="component" value="Chromosome"/>
</dbReference>
<name>A0A3B0P8L6_MYCSY</name>
<dbReference type="AlphaFoldDB" id="A0A3B0P8L6"/>
<reference evidence="2" key="1">
    <citation type="submission" date="2018-06" db="EMBL/GenBank/DDBJ databases">
        <authorList>
            <consortium name="Pathogen Informatics"/>
        </authorList>
    </citation>
    <scope>NUCLEOTIDE SEQUENCE [LARGE SCALE GENOMIC DNA]</scope>
    <source>
        <strain evidence="2">NCTC10124</strain>
    </source>
</reference>
<evidence type="ECO:0000313" key="1">
    <source>
        <dbReference type="EMBL" id="SYV92889.1"/>
    </source>
</evidence>
<dbReference type="EMBL" id="LS991953">
    <property type="protein sequence ID" value="SYV92889.1"/>
    <property type="molecule type" value="Genomic_DNA"/>
</dbReference>
<feature type="non-terminal residue" evidence="1">
    <location>
        <position position="66"/>
    </location>
</feature>
<proteinExistence type="predicted"/>